<dbReference type="Proteomes" id="UP001597440">
    <property type="component" value="Unassembled WGS sequence"/>
</dbReference>
<protein>
    <submittedName>
        <fullName evidence="2">Thioredoxin family protein</fullName>
    </submittedName>
</protein>
<dbReference type="Pfam" id="PF13899">
    <property type="entry name" value="Thioredoxin_7"/>
    <property type="match status" value="1"/>
</dbReference>
<dbReference type="SUPFAM" id="SSF52833">
    <property type="entry name" value="Thioredoxin-like"/>
    <property type="match status" value="1"/>
</dbReference>
<sequence>MRTILINSTNISAMRLITLSFLLFCAIVTNAQQATVYNPNADAEAEVAAAVKQAKNENKHVFLQIGGNWCSWCLLFNKYAHENDTVKTAFDKNYVVVHVNYSKEQKNVKLLASLGYPQRFGFPVFVILDANGNRLHTQNTSHLEQGHGYDTKTVLGFLENWSPRALDPASYAEKK</sequence>
<keyword evidence="1" id="KW-0732">Signal</keyword>
<evidence type="ECO:0000313" key="3">
    <source>
        <dbReference type="Proteomes" id="UP001597440"/>
    </source>
</evidence>
<dbReference type="RefSeq" id="WP_246512464.1">
    <property type="nucleotide sequence ID" value="NZ_JAEQMU010000001.1"/>
</dbReference>
<dbReference type="Gene3D" id="3.40.30.10">
    <property type="entry name" value="Glutaredoxin"/>
    <property type="match status" value="1"/>
</dbReference>
<name>A0ABW5L5A7_9SPHI</name>
<gene>
    <name evidence="2" type="ORF">ACFSQW_16935</name>
</gene>
<dbReference type="PANTHER" id="PTHR32234">
    <property type="entry name" value="THIOL:DISULFIDE INTERCHANGE PROTEIN DSBD"/>
    <property type="match status" value="1"/>
</dbReference>
<evidence type="ECO:0000256" key="1">
    <source>
        <dbReference type="SAM" id="SignalP"/>
    </source>
</evidence>
<organism evidence="2 3">
    <name type="scientific">Sphingobacterium tabacisoli</name>
    <dbReference type="NCBI Taxonomy" id="2044855"/>
    <lineage>
        <taxon>Bacteria</taxon>
        <taxon>Pseudomonadati</taxon>
        <taxon>Bacteroidota</taxon>
        <taxon>Sphingobacteriia</taxon>
        <taxon>Sphingobacteriales</taxon>
        <taxon>Sphingobacteriaceae</taxon>
        <taxon>Sphingobacterium</taxon>
    </lineage>
</organism>
<comment type="caution">
    <text evidence="2">The sequence shown here is derived from an EMBL/GenBank/DDBJ whole genome shotgun (WGS) entry which is preliminary data.</text>
</comment>
<keyword evidence="3" id="KW-1185">Reference proteome</keyword>
<feature type="signal peptide" evidence="1">
    <location>
        <begin position="1"/>
        <end position="31"/>
    </location>
</feature>
<feature type="chain" id="PRO_5047109300" evidence="1">
    <location>
        <begin position="32"/>
        <end position="175"/>
    </location>
</feature>
<reference evidence="3" key="1">
    <citation type="journal article" date="2019" name="Int. J. Syst. Evol. Microbiol.">
        <title>The Global Catalogue of Microorganisms (GCM) 10K type strain sequencing project: providing services to taxonomists for standard genome sequencing and annotation.</title>
        <authorList>
            <consortium name="The Broad Institute Genomics Platform"/>
            <consortium name="The Broad Institute Genome Sequencing Center for Infectious Disease"/>
            <person name="Wu L."/>
            <person name="Ma J."/>
        </authorList>
    </citation>
    <scope>NUCLEOTIDE SEQUENCE [LARGE SCALE GENOMIC DNA]</scope>
    <source>
        <strain evidence="3">KCTC 52298</strain>
    </source>
</reference>
<proteinExistence type="predicted"/>
<dbReference type="PANTHER" id="PTHR32234:SF0">
    <property type="entry name" value="THIOL:DISULFIDE INTERCHANGE PROTEIN DSBD"/>
    <property type="match status" value="1"/>
</dbReference>
<accession>A0ABW5L5A7</accession>
<evidence type="ECO:0000313" key="2">
    <source>
        <dbReference type="EMBL" id="MFD2556081.1"/>
    </source>
</evidence>
<dbReference type="EMBL" id="JBHULD010000018">
    <property type="protein sequence ID" value="MFD2556081.1"/>
    <property type="molecule type" value="Genomic_DNA"/>
</dbReference>
<dbReference type="InterPro" id="IPR036249">
    <property type="entry name" value="Thioredoxin-like_sf"/>
</dbReference>